<evidence type="ECO:0000313" key="2">
    <source>
        <dbReference type="EMBL" id="KAF2774501.1"/>
    </source>
</evidence>
<gene>
    <name evidence="2" type="ORF">EJ03DRAFT_347097</name>
</gene>
<keyword evidence="3" id="KW-1185">Reference proteome</keyword>
<dbReference type="Proteomes" id="UP000799436">
    <property type="component" value="Unassembled WGS sequence"/>
</dbReference>
<sequence length="80" mass="7840">MQFPTVLLAAFTGMAAAQYNVTTTSDYCPGQSQPSGGYTTGASATSSNTPAYYTGAASNLNAQSLGAVVLGGLAVAVAAL</sequence>
<dbReference type="EMBL" id="ML995808">
    <property type="protein sequence ID" value="KAF2774501.1"/>
    <property type="molecule type" value="Genomic_DNA"/>
</dbReference>
<dbReference type="OrthoDB" id="10449755at2759"/>
<proteinExistence type="predicted"/>
<protein>
    <submittedName>
        <fullName evidence="2">Uncharacterized protein</fullName>
    </submittedName>
</protein>
<organism evidence="2 3">
    <name type="scientific">Teratosphaeria nubilosa</name>
    <dbReference type="NCBI Taxonomy" id="161662"/>
    <lineage>
        <taxon>Eukaryota</taxon>
        <taxon>Fungi</taxon>
        <taxon>Dikarya</taxon>
        <taxon>Ascomycota</taxon>
        <taxon>Pezizomycotina</taxon>
        <taxon>Dothideomycetes</taxon>
        <taxon>Dothideomycetidae</taxon>
        <taxon>Mycosphaerellales</taxon>
        <taxon>Teratosphaeriaceae</taxon>
        <taxon>Teratosphaeria</taxon>
    </lineage>
</organism>
<feature type="signal peptide" evidence="1">
    <location>
        <begin position="1"/>
        <end position="17"/>
    </location>
</feature>
<feature type="chain" id="PRO_5026074371" evidence="1">
    <location>
        <begin position="18"/>
        <end position="80"/>
    </location>
</feature>
<evidence type="ECO:0000256" key="1">
    <source>
        <dbReference type="SAM" id="SignalP"/>
    </source>
</evidence>
<name>A0A6G1LNH4_9PEZI</name>
<dbReference type="AlphaFoldDB" id="A0A6G1LNH4"/>
<accession>A0A6G1LNH4</accession>
<evidence type="ECO:0000313" key="3">
    <source>
        <dbReference type="Proteomes" id="UP000799436"/>
    </source>
</evidence>
<reference evidence="2" key="1">
    <citation type="journal article" date="2020" name="Stud. Mycol.">
        <title>101 Dothideomycetes genomes: a test case for predicting lifestyles and emergence of pathogens.</title>
        <authorList>
            <person name="Haridas S."/>
            <person name="Albert R."/>
            <person name="Binder M."/>
            <person name="Bloem J."/>
            <person name="Labutti K."/>
            <person name="Salamov A."/>
            <person name="Andreopoulos B."/>
            <person name="Baker S."/>
            <person name="Barry K."/>
            <person name="Bills G."/>
            <person name="Bluhm B."/>
            <person name="Cannon C."/>
            <person name="Castanera R."/>
            <person name="Culley D."/>
            <person name="Daum C."/>
            <person name="Ezra D."/>
            <person name="Gonzalez J."/>
            <person name="Henrissat B."/>
            <person name="Kuo A."/>
            <person name="Liang C."/>
            <person name="Lipzen A."/>
            <person name="Lutzoni F."/>
            <person name="Magnuson J."/>
            <person name="Mondo S."/>
            <person name="Nolan M."/>
            <person name="Ohm R."/>
            <person name="Pangilinan J."/>
            <person name="Park H.-J."/>
            <person name="Ramirez L."/>
            <person name="Alfaro M."/>
            <person name="Sun H."/>
            <person name="Tritt A."/>
            <person name="Yoshinaga Y."/>
            <person name="Zwiers L.-H."/>
            <person name="Turgeon B."/>
            <person name="Goodwin S."/>
            <person name="Spatafora J."/>
            <person name="Crous P."/>
            <person name="Grigoriev I."/>
        </authorList>
    </citation>
    <scope>NUCLEOTIDE SEQUENCE</scope>
    <source>
        <strain evidence="2">CBS 116005</strain>
    </source>
</reference>
<keyword evidence="1" id="KW-0732">Signal</keyword>